<dbReference type="InterPro" id="IPR051917">
    <property type="entry name" value="Transposase-Integrase"/>
</dbReference>
<dbReference type="Proteomes" id="UP000000492">
    <property type="component" value="Chromosome"/>
</dbReference>
<dbReference type="Pfam" id="PF13384">
    <property type="entry name" value="HTH_23"/>
    <property type="match status" value="1"/>
</dbReference>
<dbReference type="GO" id="GO:0005829">
    <property type="term" value="C:cytosol"/>
    <property type="evidence" value="ECO:0007669"/>
    <property type="project" value="TreeGrafter"/>
</dbReference>
<dbReference type="GO" id="GO:0006310">
    <property type="term" value="P:DNA recombination"/>
    <property type="evidence" value="ECO:0007669"/>
    <property type="project" value="UniProtKB-KW"/>
</dbReference>
<proteinExistence type="predicted"/>
<dbReference type="InterPro" id="IPR012337">
    <property type="entry name" value="RNaseH-like_sf"/>
</dbReference>
<dbReference type="Pfam" id="PF00665">
    <property type="entry name" value="rve"/>
    <property type="match status" value="1"/>
</dbReference>
<dbReference type="HOGENOM" id="CLU_035706_0_0_11"/>
<accession>F8E0R5</accession>
<feature type="region of interest" description="Disordered" evidence="2">
    <location>
        <begin position="278"/>
        <end position="312"/>
    </location>
</feature>
<dbReference type="InterPro" id="IPR053392">
    <property type="entry name" value="Transposase_IS30-like"/>
</dbReference>
<dbReference type="GO" id="GO:0004803">
    <property type="term" value="F:transposase activity"/>
    <property type="evidence" value="ECO:0007669"/>
    <property type="project" value="TreeGrafter"/>
</dbReference>
<dbReference type="SUPFAM" id="SSF53098">
    <property type="entry name" value="Ribonuclease H-like"/>
    <property type="match status" value="1"/>
</dbReference>
<dbReference type="STRING" id="662755.CRES_0077"/>
<dbReference type="KEGG" id="crd:CRES_0077"/>
<dbReference type="GO" id="GO:0032196">
    <property type="term" value="P:transposition"/>
    <property type="evidence" value="ECO:0007669"/>
    <property type="project" value="TreeGrafter"/>
</dbReference>
<organism evidence="4 5">
    <name type="scientific">Corynebacterium resistens (strain DSM 45100 / JCM 12819 / GTC 2026 / SICGH 158)</name>
    <dbReference type="NCBI Taxonomy" id="662755"/>
    <lineage>
        <taxon>Bacteria</taxon>
        <taxon>Bacillati</taxon>
        <taxon>Actinomycetota</taxon>
        <taxon>Actinomycetes</taxon>
        <taxon>Mycobacteriales</taxon>
        <taxon>Corynebacteriaceae</taxon>
        <taxon>Corynebacterium</taxon>
    </lineage>
</organism>
<dbReference type="NCBIfam" id="NF033563">
    <property type="entry name" value="transpos_IS30"/>
    <property type="match status" value="1"/>
</dbReference>
<dbReference type="Pfam" id="PF13936">
    <property type="entry name" value="HTH_38"/>
    <property type="match status" value="1"/>
</dbReference>
<protein>
    <submittedName>
        <fullName evidence="4">Transposase for insertion sequence element</fullName>
    </submittedName>
</protein>
<reference evidence="4 5" key="1">
    <citation type="journal article" date="2012" name="BMC Genomics">
        <title>Complete genome sequence, lifestyle, and multi-drug resistance of the human pathogen Corynebacterium resistens DSM 45100 isolated from blood samples of a leukemia patient.</title>
        <authorList>
            <person name="Schroder J."/>
            <person name="Maus I."/>
            <person name="Meyer K."/>
            <person name="Wordemann S."/>
            <person name="Blom J."/>
            <person name="Jaenicke S."/>
            <person name="Schneider J."/>
            <person name="Trost E."/>
            <person name="Tauch A."/>
        </authorList>
    </citation>
    <scope>NUCLEOTIDE SEQUENCE [LARGE SCALE GENOMIC DNA]</scope>
    <source>
        <strain evidence="5">DSM 45100 / JCM 12819 / CCUG 50093 / GTC 2026 / SICGH 158</strain>
    </source>
</reference>
<name>F8E0R5_CORRG</name>
<dbReference type="GO" id="GO:0015074">
    <property type="term" value="P:DNA integration"/>
    <property type="evidence" value="ECO:0007669"/>
    <property type="project" value="InterPro"/>
</dbReference>
<dbReference type="GO" id="GO:0003676">
    <property type="term" value="F:nucleic acid binding"/>
    <property type="evidence" value="ECO:0007669"/>
    <property type="project" value="InterPro"/>
</dbReference>
<feature type="domain" description="Integrase catalytic" evidence="3">
    <location>
        <begin position="302"/>
        <end position="473"/>
    </location>
</feature>
<gene>
    <name evidence="4" type="ordered locus">CRES_0077</name>
</gene>
<keyword evidence="1" id="KW-0233">DNA recombination</keyword>
<dbReference type="AlphaFoldDB" id="F8E0R5"/>
<evidence type="ECO:0000256" key="1">
    <source>
        <dbReference type="ARBA" id="ARBA00023172"/>
    </source>
</evidence>
<evidence type="ECO:0000259" key="3">
    <source>
        <dbReference type="PROSITE" id="PS50994"/>
    </source>
</evidence>
<evidence type="ECO:0000313" key="4">
    <source>
        <dbReference type="EMBL" id="AEI08440.1"/>
    </source>
</evidence>
<dbReference type="EMBL" id="CP002857">
    <property type="protein sequence ID" value="AEI08440.1"/>
    <property type="molecule type" value="Genomic_DNA"/>
</dbReference>
<dbReference type="InterPro" id="IPR001584">
    <property type="entry name" value="Integrase_cat-core"/>
</dbReference>
<dbReference type="PANTHER" id="PTHR10948:SF23">
    <property type="entry name" value="TRANSPOSASE INSI FOR INSERTION SEQUENCE ELEMENT IS30A-RELATED"/>
    <property type="match status" value="1"/>
</dbReference>
<dbReference type="eggNOG" id="COG2826">
    <property type="taxonomic scope" value="Bacteria"/>
</dbReference>
<evidence type="ECO:0000313" key="5">
    <source>
        <dbReference type="Proteomes" id="UP000000492"/>
    </source>
</evidence>
<dbReference type="PANTHER" id="PTHR10948">
    <property type="entry name" value="TRANSPOSASE"/>
    <property type="match status" value="1"/>
</dbReference>
<sequence length="482" mass="53812">MTYLPDPAVVAAFDLIATYRYSVLHACQATGCAERALRDYIKTQGVRLARGRGGGLATYNATARVMVMFLACAGRSDHDIAAVTGVHPATVYRWIHNSGMPVSRPPVTSTSNRDQPIVVSIDPVMVNYQPATVKVGRGMRLTAFDRVYIKFCLDQSYSIRQIGRQLGRHPSVISREITRNSLDGVYHPLIAQQRSIDAAKRPKARKLDANPVLRRMVIRLLNRQVSPKRIVARLKRLSGIHKELTVSHETIYQALYVQAAGALRHELTVDYALRSGRTGRRPRSKLPTRGRGAKPWVHGAEYSTRPPQAADRAVPGHWEGDLVLGAHGGKHAIITLIERHSRLFMARLLTTDHSSHTVVTALKDMLGQINQMATSPDHRVKTLTWDQGAEMATSSQLADHIEGLKTYFCDPHSPWQRPSNENINAELRRFIPKGTDLTTVTHKQLQEYEDLINDTPRVVLDGLTPREVFFNLDPSENVAFTA</sequence>
<dbReference type="PROSITE" id="PS50994">
    <property type="entry name" value="INTEGRASE"/>
    <property type="match status" value="1"/>
</dbReference>
<feature type="compositionally biased region" description="Basic residues" evidence="2">
    <location>
        <begin position="278"/>
        <end position="292"/>
    </location>
</feature>
<dbReference type="RefSeq" id="WP_013887472.1">
    <property type="nucleotide sequence ID" value="NC_015673.1"/>
</dbReference>
<dbReference type="InterPro" id="IPR025246">
    <property type="entry name" value="IS30-like_HTH"/>
</dbReference>
<evidence type="ECO:0000256" key="2">
    <source>
        <dbReference type="SAM" id="MobiDB-lite"/>
    </source>
</evidence>
<dbReference type="Gene3D" id="3.30.420.10">
    <property type="entry name" value="Ribonuclease H-like superfamily/Ribonuclease H"/>
    <property type="match status" value="1"/>
</dbReference>
<dbReference type="InterPro" id="IPR036397">
    <property type="entry name" value="RNaseH_sf"/>
</dbReference>
<keyword evidence="5" id="KW-1185">Reference proteome</keyword>